<accession>A0A816KGC0</accession>
<dbReference type="Proteomes" id="UP001295469">
    <property type="component" value="Chromosome C02"/>
</dbReference>
<reference evidence="1" key="1">
    <citation type="submission" date="2021-01" db="EMBL/GenBank/DDBJ databases">
        <authorList>
            <consortium name="Genoscope - CEA"/>
            <person name="William W."/>
        </authorList>
    </citation>
    <scope>NUCLEOTIDE SEQUENCE</scope>
</reference>
<proteinExistence type="predicted"/>
<gene>
    <name evidence="1" type="ORF">DARMORV10_C02P24940.1</name>
</gene>
<dbReference type="AlphaFoldDB" id="A0A816KGC0"/>
<organism evidence="1">
    <name type="scientific">Brassica napus</name>
    <name type="common">Rape</name>
    <dbReference type="NCBI Taxonomy" id="3708"/>
    <lineage>
        <taxon>Eukaryota</taxon>
        <taxon>Viridiplantae</taxon>
        <taxon>Streptophyta</taxon>
        <taxon>Embryophyta</taxon>
        <taxon>Tracheophyta</taxon>
        <taxon>Spermatophyta</taxon>
        <taxon>Magnoliopsida</taxon>
        <taxon>eudicotyledons</taxon>
        <taxon>Gunneridae</taxon>
        <taxon>Pentapetalae</taxon>
        <taxon>rosids</taxon>
        <taxon>malvids</taxon>
        <taxon>Brassicales</taxon>
        <taxon>Brassicaceae</taxon>
        <taxon>Brassiceae</taxon>
        <taxon>Brassica</taxon>
    </lineage>
</organism>
<name>A0A816KGC0_BRANA</name>
<sequence>MATIAENQYMQKSEMNLKVLECLPVHESPGAGSAQRIRQDSIGILIGPTRQPHRRSPGLLLFLKNNSNKQSIETPSEAFVSSTLYELQKEIAGVPV</sequence>
<protein>
    <submittedName>
        <fullName evidence="1">(rape) hypothetical protein</fullName>
    </submittedName>
</protein>
<evidence type="ECO:0000313" key="1">
    <source>
        <dbReference type="EMBL" id="CAF1904856.1"/>
    </source>
</evidence>
<dbReference type="EMBL" id="HG994366">
    <property type="protein sequence ID" value="CAF1904856.1"/>
    <property type="molecule type" value="Genomic_DNA"/>
</dbReference>